<protein>
    <submittedName>
        <fullName evidence="1">Uncharacterized protein</fullName>
    </submittedName>
</protein>
<dbReference type="Proteomes" id="UP000056968">
    <property type="component" value="Chromosome"/>
</dbReference>
<organism evidence="1 2">
    <name type="scientific">Sphingobium baderi</name>
    <dbReference type="NCBI Taxonomy" id="1332080"/>
    <lineage>
        <taxon>Bacteria</taxon>
        <taxon>Pseudomonadati</taxon>
        <taxon>Pseudomonadota</taxon>
        <taxon>Alphaproteobacteria</taxon>
        <taxon>Sphingomonadales</taxon>
        <taxon>Sphingomonadaceae</taxon>
        <taxon>Sphingobium</taxon>
    </lineage>
</organism>
<reference evidence="1 2" key="1">
    <citation type="submission" date="2015-11" db="EMBL/GenBank/DDBJ databases">
        <title>A Two-component Flavoprotein Monooxygenase System MeaXY Responsible for para-Hydroxylation of 2-Methyl-6-ethylaniline and 2,6-Diethylaniline in Sphingobium baderi DE-13.</title>
        <authorList>
            <person name="Cheng M."/>
            <person name="Meng Q."/>
            <person name="Yang Y."/>
            <person name="Chu C."/>
            <person name="Yan X."/>
            <person name="He J."/>
            <person name="Li S."/>
        </authorList>
    </citation>
    <scope>NUCLEOTIDE SEQUENCE [LARGE SCALE GENOMIC DNA]</scope>
    <source>
        <strain evidence="1 2">DE-13</strain>
    </source>
</reference>
<name>A0A0S3F2P1_9SPHN</name>
<dbReference type="STRING" id="1332080.ATN00_17665"/>
<dbReference type="EMBL" id="CP013264">
    <property type="protein sequence ID" value="ALR21848.1"/>
    <property type="molecule type" value="Genomic_DNA"/>
</dbReference>
<dbReference type="KEGG" id="sbd:ATN00_17665"/>
<evidence type="ECO:0000313" key="2">
    <source>
        <dbReference type="Proteomes" id="UP000056968"/>
    </source>
</evidence>
<dbReference type="AlphaFoldDB" id="A0A0S3F2P1"/>
<proteinExistence type="predicted"/>
<keyword evidence="2" id="KW-1185">Reference proteome</keyword>
<gene>
    <name evidence="1" type="ORF">ATN00_17665</name>
</gene>
<evidence type="ECO:0000313" key="1">
    <source>
        <dbReference type="EMBL" id="ALR21848.1"/>
    </source>
</evidence>
<accession>A0A0S3F2P1</accession>
<sequence>MDMPERPIPESESDFFDCEGGLRAGFGTFTGALFQSFGDDFVIYVHNTVGIEFVNFGTDFSANPIAATGRLIDHNFQLLAHQPLLPT</sequence>